<evidence type="ECO:0000313" key="7">
    <source>
        <dbReference type="EMBL" id="KAH7310465.1"/>
    </source>
</evidence>
<accession>A0A8K0SEX7</accession>
<dbReference type="PANTHER" id="PTHR42718:SF11">
    <property type="entry name" value="MAJOR FACILITATOR SUPERFAMILY (MFS) PROFILE DOMAIN-CONTAINING PROTEIN"/>
    <property type="match status" value="1"/>
</dbReference>
<dbReference type="InterPro" id="IPR020846">
    <property type="entry name" value="MFS_dom"/>
</dbReference>
<evidence type="ECO:0000256" key="4">
    <source>
        <dbReference type="ARBA" id="ARBA00023136"/>
    </source>
</evidence>
<name>A0A8K0SEX7_9HYPO</name>
<reference evidence="7" key="1">
    <citation type="journal article" date="2021" name="Nat. Commun.">
        <title>Genetic determinants of endophytism in the Arabidopsis root mycobiome.</title>
        <authorList>
            <person name="Mesny F."/>
            <person name="Miyauchi S."/>
            <person name="Thiergart T."/>
            <person name="Pickel B."/>
            <person name="Atanasova L."/>
            <person name="Karlsson M."/>
            <person name="Huettel B."/>
            <person name="Barry K.W."/>
            <person name="Haridas S."/>
            <person name="Chen C."/>
            <person name="Bauer D."/>
            <person name="Andreopoulos W."/>
            <person name="Pangilinan J."/>
            <person name="LaButti K."/>
            <person name="Riley R."/>
            <person name="Lipzen A."/>
            <person name="Clum A."/>
            <person name="Drula E."/>
            <person name="Henrissat B."/>
            <person name="Kohler A."/>
            <person name="Grigoriev I.V."/>
            <person name="Martin F.M."/>
            <person name="Hacquard S."/>
        </authorList>
    </citation>
    <scope>NUCLEOTIDE SEQUENCE</scope>
    <source>
        <strain evidence="7">MPI-CAGE-CH-0235</strain>
    </source>
</reference>
<feature type="transmembrane region" description="Helical" evidence="5">
    <location>
        <begin position="472"/>
        <end position="491"/>
    </location>
</feature>
<keyword evidence="4 5" id="KW-0472">Membrane</keyword>
<feature type="transmembrane region" description="Helical" evidence="5">
    <location>
        <begin position="99"/>
        <end position="117"/>
    </location>
</feature>
<gene>
    <name evidence="7" type="ORF">B0I35DRAFT_357995</name>
</gene>
<dbReference type="AlphaFoldDB" id="A0A8K0SEX7"/>
<dbReference type="Pfam" id="PF07690">
    <property type="entry name" value="MFS_1"/>
    <property type="match status" value="1"/>
</dbReference>
<dbReference type="Gene3D" id="1.20.1720.10">
    <property type="entry name" value="Multidrug resistance protein D"/>
    <property type="match status" value="1"/>
</dbReference>
<dbReference type="EMBL" id="JAGPNK010000012">
    <property type="protein sequence ID" value="KAH7310465.1"/>
    <property type="molecule type" value="Genomic_DNA"/>
</dbReference>
<sequence>MPSPTPDVLDKAAVERLGRQRPELLSSVPMEVAFVATVVCSMMMSEYFIGGFFLCLPLIADALSIPASEQTWPAGVINLTTAALLLPAARLCDRFGGRIVFLFGHLWLLIWSIASGFSNHSIVLIICRAMQGVGASAFMPAGMALLGQTYRPGPRKNLVFALYGAFACIGFYFGIFMGAIAAEFLDWRWYFWIGAFLVAAVFVGGILTIPRELGKSDKAVKMDWLGVLTIVPGLILVVFAFTDGGHAPDGWATPYVYVTFILGVLLLAGAVYVEGWVASNPLLPAELFRPKGMKRLVAALFCCYGVFGLFLLFASFYSERVLHTTPLQTAAWFTPLAVGGMCLAICGGLVLHILSGRMLMIISGMGFLISVLLFALLPEQTGNSPSTSFLYWAYVFPAMLCGTIGVDITFNVTNVFITTSMPYRLQAAAGALINSLLYLGIAFWLGVGEMAVATTVNSRPEGSMTLREQYQIGFWVGVGLAVLSVCLMVTVRLGRASAELTADEKAQLEGASTQEK</sequence>
<protein>
    <submittedName>
        <fullName evidence="7">Major facilitator superfamily domain-containing protein</fullName>
    </submittedName>
</protein>
<feature type="transmembrane region" description="Helical" evidence="5">
    <location>
        <begin position="254"/>
        <end position="275"/>
    </location>
</feature>
<comment type="caution">
    <text evidence="7">The sequence shown here is derived from an EMBL/GenBank/DDBJ whole genome shotgun (WGS) entry which is preliminary data.</text>
</comment>
<feature type="transmembrane region" description="Helical" evidence="5">
    <location>
        <begin position="358"/>
        <end position="377"/>
    </location>
</feature>
<feature type="transmembrane region" description="Helical" evidence="5">
    <location>
        <begin position="123"/>
        <end position="146"/>
    </location>
</feature>
<feature type="transmembrane region" description="Helical" evidence="5">
    <location>
        <begin position="222"/>
        <end position="242"/>
    </location>
</feature>
<dbReference type="Proteomes" id="UP000813444">
    <property type="component" value="Unassembled WGS sequence"/>
</dbReference>
<dbReference type="OrthoDB" id="5086884at2759"/>
<dbReference type="PANTHER" id="PTHR42718">
    <property type="entry name" value="MAJOR FACILITATOR SUPERFAMILY MULTIDRUG TRANSPORTER MFSC"/>
    <property type="match status" value="1"/>
</dbReference>
<evidence type="ECO:0000256" key="1">
    <source>
        <dbReference type="ARBA" id="ARBA00004141"/>
    </source>
</evidence>
<feature type="transmembrane region" description="Helical" evidence="5">
    <location>
        <begin position="158"/>
        <end position="181"/>
    </location>
</feature>
<evidence type="ECO:0000256" key="3">
    <source>
        <dbReference type="ARBA" id="ARBA00022989"/>
    </source>
</evidence>
<dbReference type="InterPro" id="IPR011701">
    <property type="entry name" value="MFS"/>
</dbReference>
<dbReference type="InterPro" id="IPR036259">
    <property type="entry name" value="MFS_trans_sf"/>
</dbReference>
<evidence type="ECO:0000256" key="2">
    <source>
        <dbReference type="ARBA" id="ARBA00022692"/>
    </source>
</evidence>
<feature type="domain" description="Major facilitator superfamily (MFS) profile" evidence="6">
    <location>
        <begin position="29"/>
        <end position="496"/>
    </location>
</feature>
<feature type="transmembrane region" description="Helical" evidence="5">
    <location>
        <begin position="389"/>
        <end position="410"/>
    </location>
</feature>
<dbReference type="PROSITE" id="PS50850">
    <property type="entry name" value="MFS"/>
    <property type="match status" value="1"/>
</dbReference>
<proteinExistence type="predicted"/>
<feature type="transmembrane region" description="Helical" evidence="5">
    <location>
        <begin position="330"/>
        <end position="351"/>
    </location>
</feature>
<feature type="transmembrane region" description="Helical" evidence="5">
    <location>
        <begin position="32"/>
        <end position="60"/>
    </location>
</feature>
<comment type="subcellular location">
    <subcellularLocation>
        <location evidence="1">Membrane</location>
        <topology evidence="1">Multi-pass membrane protein</topology>
    </subcellularLocation>
</comment>
<evidence type="ECO:0000256" key="5">
    <source>
        <dbReference type="SAM" id="Phobius"/>
    </source>
</evidence>
<keyword evidence="8" id="KW-1185">Reference proteome</keyword>
<evidence type="ECO:0000259" key="6">
    <source>
        <dbReference type="PROSITE" id="PS50850"/>
    </source>
</evidence>
<dbReference type="GO" id="GO:0022857">
    <property type="term" value="F:transmembrane transporter activity"/>
    <property type="evidence" value="ECO:0007669"/>
    <property type="project" value="InterPro"/>
</dbReference>
<organism evidence="7 8">
    <name type="scientific">Stachybotrys elegans</name>
    <dbReference type="NCBI Taxonomy" id="80388"/>
    <lineage>
        <taxon>Eukaryota</taxon>
        <taxon>Fungi</taxon>
        <taxon>Dikarya</taxon>
        <taxon>Ascomycota</taxon>
        <taxon>Pezizomycotina</taxon>
        <taxon>Sordariomycetes</taxon>
        <taxon>Hypocreomycetidae</taxon>
        <taxon>Hypocreales</taxon>
        <taxon>Stachybotryaceae</taxon>
        <taxon>Stachybotrys</taxon>
    </lineage>
</organism>
<keyword evidence="2 5" id="KW-0812">Transmembrane</keyword>
<keyword evidence="3 5" id="KW-1133">Transmembrane helix</keyword>
<feature type="transmembrane region" description="Helical" evidence="5">
    <location>
        <begin position="431"/>
        <end position="452"/>
    </location>
</feature>
<dbReference type="Gene3D" id="1.20.1250.20">
    <property type="entry name" value="MFS general substrate transporter like domains"/>
    <property type="match status" value="1"/>
</dbReference>
<feature type="transmembrane region" description="Helical" evidence="5">
    <location>
        <begin position="296"/>
        <end position="318"/>
    </location>
</feature>
<feature type="transmembrane region" description="Helical" evidence="5">
    <location>
        <begin position="187"/>
        <end position="210"/>
    </location>
</feature>
<evidence type="ECO:0000313" key="8">
    <source>
        <dbReference type="Proteomes" id="UP000813444"/>
    </source>
</evidence>
<dbReference type="GO" id="GO:0016020">
    <property type="term" value="C:membrane"/>
    <property type="evidence" value="ECO:0007669"/>
    <property type="project" value="UniProtKB-SubCell"/>
</dbReference>
<dbReference type="SUPFAM" id="SSF103473">
    <property type="entry name" value="MFS general substrate transporter"/>
    <property type="match status" value="1"/>
</dbReference>